<name>A0A9P6YA34_RHIOR</name>
<dbReference type="EMBL" id="JAANIT010000970">
    <property type="protein sequence ID" value="KAG1543116.1"/>
    <property type="molecule type" value="Genomic_DNA"/>
</dbReference>
<dbReference type="AlphaFoldDB" id="A0A9P6YA34"/>
<accession>A0A9P6YA34</accession>
<evidence type="ECO:0000313" key="2">
    <source>
        <dbReference type="EMBL" id="KAG1543116.1"/>
    </source>
</evidence>
<evidence type="ECO:0000256" key="1">
    <source>
        <dbReference type="SAM" id="MobiDB-lite"/>
    </source>
</evidence>
<feature type="compositionally biased region" description="Basic and acidic residues" evidence="1">
    <location>
        <begin position="1"/>
        <end position="11"/>
    </location>
</feature>
<evidence type="ECO:0000313" key="3">
    <source>
        <dbReference type="Proteomes" id="UP000717996"/>
    </source>
</evidence>
<reference evidence="2" key="1">
    <citation type="journal article" date="2020" name="Microb. Genom.">
        <title>Genetic diversity of clinical and environmental Mucorales isolates obtained from an investigation of mucormycosis cases among solid organ transplant recipients.</title>
        <authorList>
            <person name="Nguyen M.H."/>
            <person name="Kaul D."/>
            <person name="Muto C."/>
            <person name="Cheng S.J."/>
            <person name="Richter R.A."/>
            <person name="Bruno V.M."/>
            <person name="Liu G."/>
            <person name="Beyhan S."/>
            <person name="Sundermann A.J."/>
            <person name="Mounaud S."/>
            <person name="Pasculle A.W."/>
            <person name="Nierman W.C."/>
            <person name="Driscoll E."/>
            <person name="Cumbie R."/>
            <person name="Clancy C.J."/>
            <person name="Dupont C.L."/>
        </authorList>
    </citation>
    <scope>NUCLEOTIDE SEQUENCE</scope>
    <source>
        <strain evidence="2">GL16</strain>
    </source>
</reference>
<organism evidence="2 3">
    <name type="scientific">Rhizopus oryzae</name>
    <name type="common">Mucormycosis agent</name>
    <name type="synonym">Rhizopus arrhizus var. delemar</name>
    <dbReference type="NCBI Taxonomy" id="64495"/>
    <lineage>
        <taxon>Eukaryota</taxon>
        <taxon>Fungi</taxon>
        <taxon>Fungi incertae sedis</taxon>
        <taxon>Mucoromycota</taxon>
        <taxon>Mucoromycotina</taxon>
        <taxon>Mucoromycetes</taxon>
        <taxon>Mucorales</taxon>
        <taxon>Mucorineae</taxon>
        <taxon>Rhizopodaceae</taxon>
        <taxon>Rhizopus</taxon>
    </lineage>
</organism>
<proteinExistence type="predicted"/>
<sequence length="142" mass="15918">MCLQQEKKHEAASVFGSEPRSTGKKKRRFGSMRVDDGALPTPSIEADPKGSEEIENRQSLNSFTYHTKLAEPILMANGLTSGLNNTDNLQSEWYMISVYMGLSERTNYRHKTSQMVQSIIYNHDNVGNDLTRSSSLQNSSKA</sequence>
<comment type="caution">
    <text evidence="2">The sequence shown here is derived from an EMBL/GenBank/DDBJ whole genome shotgun (WGS) entry which is preliminary data.</text>
</comment>
<dbReference type="Proteomes" id="UP000717996">
    <property type="component" value="Unassembled WGS sequence"/>
</dbReference>
<feature type="region of interest" description="Disordered" evidence="1">
    <location>
        <begin position="1"/>
        <end position="51"/>
    </location>
</feature>
<gene>
    <name evidence="2" type="ORF">G6F51_006867</name>
</gene>
<protein>
    <submittedName>
        <fullName evidence="2">Uncharacterized protein</fullName>
    </submittedName>
</protein>